<evidence type="ECO:0000313" key="2">
    <source>
        <dbReference type="Proteomes" id="UP000181998"/>
    </source>
</evidence>
<dbReference type="AlphaFoldDB" id="A0A1H9G6I0"/>
<proteinExistence type="predicted"/>
<evidence type="ECO:0000313" key="1">
    <source>
        <dbReference type="EMBL" id="SEQ45765.1"/>
    </source>
</evidence>
<dbReference type="Proteomes" id="UP000181998">
    <property type="component" value="Unassembled WGS sequence"/>
</dbReference>
<sequence>MKKSIPPSLTIEEAVALLINLDYIPTGFSLLDMTSAFQEEAEVEYENAQIKRFPETHLESLKFRMNACIARNALALNLMHQLRYEVQNPKNSLIVLSGDSTSQPRLTFESVFDWAGDKFGIGFSKVFFTSQVTNESIEPNIKSEAQWEDVTIKIYKDYNLGYKLGNEKYKKSSFREIGSYGYSQECS</sequence>
<name>A0A1H9G6I0_9PROT</name>
<gene>
    <name evidence="1" type="ORF">SAMN05421510_105614</name>
</gene>
<dbReference type="RefSeq" id="WP_074722215.1">
    <property type="nucleotide sequence ID" value="NZ_FOFX01000056.1"/>
</dbReference>
<organism evidence="1 2">
    <name type="scientific">Nitrosomonas ureae</name>
    <dbReference type="NCBI Taxonomy" id="44577"/>
    <lineage>
        <taxon>Bacteria</taxon>
        <taxon>Pseudomonadati</taxon>
        <taxon>Pseudomonadota</taxon>
        <taxon>Betaproteobacteria</taxon>
        <taxon>Nitrosomonadales</taxon>
        <taxon>Nitrosomonadaceae</taxon>
        <taxon>Nitrosomonas</taxon>
    </lineage>
</organism>
<accession>A0A1H9G6I0</accession>
<reference evidence="1 2" key="1">
    <citation type="submission" date="2016-10" db="EMBL/GenBank/DDBJ databases">
        <authorList>
            <person name="de Groot N.N."/>
        </authorList>
    </citation>
    <scope>NUCLEOTIDE SEQUENCE [LARGE SCALE GENOMIC DNA]</scope>
    <source>
        <strain evidence="1 2">Nm9</strain>
    </source>
</reference>
<protein>
    <submittedName>
        <fullName evidence="1">Uncharacterized protein</fullName>
    </submittedName>
</protein>
<dbReference type="EMBL" id="FOFX01000056">
    <property type="protein sequence ID" value="SEQ45765.1"/>
    <property type="molecule type" value="Genomic_DNA"/>
</dbReference>